<dbReference type="PANTHER" id="PTHR30576">
    <property type="entry name" value="COLANIC BIOSYNTHESIS UDP-GLUCOSE LIPID CARRIER TRANSFERASE"/>
    <property type="match status" value="1"/>
</dbReference>
<feature type="transmembrane region" description="Helical" evidence="8">
    <location>
        <begin position="271"/>
        <end position="292"/>
    </location>
</feature>
<evidence type="ECO:0000256" key="6">
    <source>
        <dbReference type="ARBA" id="ARBA00023136"/>
    </source>
</evidence>
<accession>A0A494W944</accession>
<evidence type="ECO:0000259" key="9">
    <source>
        <dbReference type="Pfam" id="PF02397"/>
    </source>
</evidence>
<dbReference type="GO" id="GO:0016020">
    <property type="term" value="C:membrane"/>
    <property type="evidence" value="ECO:0007669"/>
    <property type="project" value="UniProtKB-SubCell"/>
</dbReference>
<dbReference type="Proteomes" id="UP000279959">
    <property type="component" value="Chromosome"/>
</dbReference>
<keyword evidence="7" id="KW-0270">Exopolysaccharide synthesis</keyword>
<keyword evidence="6 8" id="KW-0472">Membrane</keyword>
<feature type="transmembrane region" description="Helical" evidence="8">
    <location>
        <begin position="63"/>
        <end position="82"/>
    </location>
</feature>
<dbReference type="Pfam" id="PF02397">
    <property type="entry name" value="Bac_transf"/>
    <property type="match status" value="1"/>
</dbReference>
<feature type="domain" description="Bacterial sugar transferase" evidence="9">
    <location>
        <begin position="266"/>
        <end position="454"/>
    </location>
</feature>
<reference evidence="10 11" key="1">
    <citation type="submission" date="2018-05" db="EMBL/GenBank/DDBJ databases">
        <title>Complete Genome Sequence of the Nonylphenol-Degrading Bacterium Sphingobium amiense DSM 16289T.</title>
        <authorList>
            <person name="Ootsuka M."/>
            <person name="Nishizawa T."/>
            <person name="Ohta H."/>
        </authorList>
    </citation>
    <scope>NUCLEOTIDE SEQUENCE [LARGE SCALE GENOMIC DNA]</scope>
    <source>
        <strain evidence="10 11">DSM 16289</strain>
    </source>
</reference>
<sequence>MSVDTGLSVRSPERSYRQPLSTEALRVVIYLTQMAFDLVAVLIGFGLSGLIRLGDVVFDSTALISLLPIFLIISFYSGAYSYEGITTRSGISRVLTSLAIALGFYALVRFAIKEAPELSRIYIFLGIAIASLMLILQRLILMRLVRDKLNSRFMRRLLVIDGQPVSVPAGFEVVDVAEHGVTADPNDPHALHHISSLLVGADRVVVSASVERRESWSLYLKGIGCNGELLLPELRTIGQLHATDGSTLVGIPVSKGPLDIRSRVLKRTFDLSITVPAILALAPLLAIIAVAVKLSSPGPILFRQPRMGRGNRLFYVYKFRSMRVETSDTAGNRSASRDDDRITAVGRILRRTSLDELPQLFNVLEGDMSLVGPRPHALGSLAGDQLFWHIDPRYWLRHAIKPGITGLAQVRGFRGATDHRDDLMHRLQADLEYLSDWTMTGDLTILLRTFLVVVHKNAY</sequence>
<organism evidence="10 11">
    <name type="scientific">Sphingobium amiense</name>
    <dbReference type="NCBI Taxonomy" id="135719"/>
    <lineage>
        <taxon>Bacteria</taxon>
        <taxon>Pseudomonadati</taxon>
        <taxon>Pseudomonadota</taxon>
        <taxon>Alphaproteobacteria</taxon>
        <taxon>Sphingomonadales</taxon>
        <taxon>Sphingomonadaceae</taxon>
        <taxon>Sphingobium</taxon>
    </lineage>
</organism>
<comment type="similarity">
    <text evidence="2">Belongs to the bacterial sugar transferase family.</text>
</comment>
<evidence type="ECO:0000256" key="8">
    <source>
        <dbReference type="SAM" id="Phobius"/>
    </source>
</evidence>
<feature type="transmembrane region" description="Helical" evidence="8">
    <location>
        <begin position="118"/>
        <end position="145"/>
    </location>
</feature>
<keyword evidence="3" id="KW-0808">Transferase</keyword>
<comment type="subcellular location">
    <subcellularLocation>
        <location evidence="1">Membrane</location>
        <topology evidence="1">Multi-pass membrane protein</topology>
    </subcellularLocation>
</comment>
<evidence type="ECO:0000256" key="5">
    <source>
        <dbReference type="ARBA" id="ARBA00022989"/>
    </source>
</evidence>
<dbReference type="InterPro" id="IPR003362">
    <property type="entry name" value="Bact_transf"/>
</dbReference>
<protein>
    <recommendedName>
        <fullName evidence="9">Bacterial sugar transferase domain-containing protein</fullName>
    </recommendedName>
</protein>
<evidence type="ECO:0000256" key="1">
    <source>
        <dbReference type="ARBA" id="ARBA00004141"/>
    </source>
</evidence>
<evidence type="ECO:0000313" key="11">
    <source>
        <dbReference type="Proteomes" id="UP000279959"/>
    </source>
</evidence>
<evidence type="ECO:0000256" key="3">
    <source>
        <dbReference type="ARBA" id="ARBA00022679"/>
    </source>
</evidence>
<dbReference type="EMBL" id="AP018664">
    <property type="protein sequence ID" value="BBD99698.1"/>
    <property type="molecule type" value="Genomic_DNA"/>
</dbReference>
<dbReference type="KEGG" id="sami:SAMIE_1031990"/>
<dbReference type="NCBIfam" id="TIGR03025">
    <property type="entry name" value="EPS_sugtrans"/>
    <property type="match status" value="1"/>
</dbReference>
<dbReference type="InterPro" id="IPR017475">
    <property type="entry name" value="EPS_sugar_tfrase"/>
</dbReference>
<dbReference type="AlphaFoldDB" id="A0A494W944"/>
<evidence type="ECO:0000256" key="2">
    <source>
        <dbReference type="ARBA" id="ARBA00006464"/>
    </source>
</evidence>
<feature type="transmembrane region" description="Helical" evidence="8">
    <location>
        <begin position="27"/>
        <end position="51"/>
    </location>
</feature>
<evidence type="ECO:0000256" key="7">
    <source>
        <dbReference type="ARBA" id="ARBA00023169"/>
    </source>
</evidence>
<feature type="transmembrane region" description="Helical" evidence="8">
    <location>
        <begin position="94"/>
        <end position="112"/>
    </location>
</feature>
<gene>
    <name evidence="10" type="ORF">SAMIE_1031990</name>
</gene>
<keyword evidence="4 8" id="KW-0812">Transmembrane</keyword>
<evidence type="ECO:0000313" key="10">
    <source>
        <dbReference type="EMBL" id="BBD99698.1"/>
    </source>
</evidence>
<keyword evidence="11" id="KW-1185">Reference proteome</keyword>
<dbReference type="PANTHER" id="PTHR30576:SF0">
    <property type="entry name" value="UNDECAPRENYL-PHOSPHATE N-ACETYLGALACTOSAMINYL 1-PHOSPHATE TRANSFERASE-RELATED"/>
    <property type="match status" value="1"/>
</dbReference>
<name>A0A494W944_9SPHN</name>
<keyword evidence="5 8" id="KW-1133">Transmembrane helix</keyword>
<dbReference type="GO" id="GO:0000271">
    <property type="term" value="P:polysaccharide biosynthetic process"/>
    <property type="evidence" value="ECO:0007669"/>
    <property type="project" value="UniProtKB-KW"/>
</dbReference>
<proteinExistence type="inferred from homology"/>
<evidence type="ECO:0000256" key="4">
    <source>
        <dbReference type="ARBA" id="ARBA00022692"/>
    </source>
</evidence>
<dbReference type="GO" id="GO:0016780">
    <property type="term" value="F:phosphotransferase activity, for other substituted phosphate groups"/>
    <property type="evidence" value="ECO:0007669"/>
    <property type="project" value="TreeGrafter"/>
</dbReference>